<feature type="non-terminal residue" evidence="2">
    <location>
        <position position="151"/>
    </location>
</feature>
<reference evidence="2 3" key="1">
    <citation type="submission" date="2015-04" db="EMBL/GenBank/DDBJ databases">
        <title>Lasius niger genome sequencing.</title>
        <authorList>
            <person name="Konorov E.A."/>
            <person name="Nikitin M.A."/>
            <person name="Kirill M.V."/>
            <person name="Chang P."/>
        </authorList>
    </citation>
    <scope>NUCLEOTIDE SEQUENCE [LARGE SCALE GENOMIC DNA]</scope>
    <source>
        <tissue evidence="2">Whole</tissue>
    </source>
</reference>
<evidence type="ECO:0000313" key="2">
    <source>
        <dbReference type="EMBL" id="KMQ85865.1"/>
    </source>
</evidence>
<evidence type="ECO:0000313" key="3">
    <source>
        <dbReference type="Proteomes" id="UP000036403"/>
    </source>
</evidence>
<comment type="caution">
    <text evidence="2">The sequence shown here is derived from an EMBL/GenBank/DDBJ whole genome shotgun (WGS) entry which is preliminary data.</text>
</comment>
<sequence>MESLVACTRSEESRPSAEEVSKGFGSQLNALALPSFEGKNYLKEKFMKNGGPGAFKNVQRAELDMKQCLQSLNNIMDVRAEIKKYKSTGNLDIMFKNYCNERFIKRSCSDNHTDVMKHCLTKTELEEEKIVKFIDSLLDFTCHKLGDLIAI</sequence>
<accession>A0A0J7MZI7</accession>
<dbReference type="PANTHER" id="PTHR20997">
    <property type="entry name" value="EG:BACR42I17.2 PROTEIN-RELATED"/>
    <property type="match status" value="1"/>
</dbReference>
<dbReference type="PaxDb" id="67767-A0A0J7MZI7"/>
<evidence type="ECO:0000256" key="1">
    <source>
        <dbReference type="SAM" id="MobiDB-lite"/>
    </source>
</evidence>
<dbReference type="Proteomes" id="UP000036403">
    <property type="component" value="Unassembled WGS sequence"/>
</dbReference>
<dbReference type="OrthoDB" id="6512861at2759"/>
<feature type="region of interest" description="Disordered" evidence="1">
    <location>
        <begin position="1"/>
        <end position="20"/>
    </location>
</feature>
<organism evidence="2 3">
    <name type="scientific">Lasius niger</name>
    <name type="common">Black garden ant</name>
    <dbReference type="NCBI Taxonomy" id="67767"/>
    <lineage>
        <taxon>Eukaryota</taxon>
        <taxon>Metazoa</taxon>
        <taxon>Ecdysozoa</taxon>
        <taxon>Arthropoda</taxon>
        <taxon>Hexapoda</taxon>
        <taxon>Insecta</taxon>
        <taxon>Pterygota</taxon>
        <taxon>Neoptera</taxon>
        <taxon>Endopterygota</taxon>
        <taxon>Hymenoptera</taxon>
        <taxon>Apocrita</taxon>
        <taxon>Aculeata</taxon>
        <taxon>Formicoidea</taxon>
        <taxon>Formicidae</taxon>
        <taxon>Formicinae</taxon>
        <taxon>Lasius</taxon>
        <taxon>Lasius</taxon>
    </lineage>
</organism>
<dbReference type="EMBL" id="LBMM01013020">
    <property type="protein sequence ID" value="KMQ85865.1"/>
    <property type="molecule type" value="Genomic_DNA"/>
</dbReference>
<gene>
    <name evidence="2" type="ORF">RF55_15345</name>
</gene>
<feature type="compositionally biased region" description="Basic and acidic residues" evidence="1">
    <location>
        <begin position="9"/>
        <end position="20"/>
    </location>
</feature>
<dbReference type="PANTHER" id="PTHR20997:SF2">
    <property type="entry name" value="EG:BACR42I17.2 PROTEIN-RELATED"/>
    <property type="match status" value="1"/>
</dbReference>
<protein>
    <submittedName>
        <fullName evidence="2">Interferon-related developmental regulator 1-like protein</fullName>
    </submittedName>
</protein>
<dbReference type="Pfam" id="PF07165">
    <property type="entry name" value="DUF1397"/>
    <property type="match status" value="1"/>
</dbReference>
<name>A0A0J7MZI7_LASNI</name>
<keyword evidence="3" id="KW-1185">Reference proteome</keyword>
<proteinExistence type="predicted"/>
<dbReference type="AlphaFoldDB" id="A0A0J7MZI7"/>
<dbReference type="InterPro" id="IPR009832">
    <property type="entry name" value="DUF1397"/>
</dbReference>